<proteinExistence type="predicted"/>
<gene>
    <name evidence="1" type="ORF">ACI1P1_04105</name>
</gene>
<evidence type="ECO:0000313" key="2">
    <source>
        <dbReference type="Proteomes" id="UP001631969"/>
    </source>
</evidence>
<dbReference type="Proteomes" id="UP001631969">
    <property type="component" value="Unassembled WGS sequence"/>
</dbReference>
<dbReference type="EMBL" id="JBJURJ010000002">
    <property type="protein sequence ID" value="MFM9327478.1"/>
    <property type="molecule type" value="Genomic_DNA"/>
</dbReference>
<name>A0ACC7NS63_9BACL</name>
<keyword evidence="2" id="KW-1185">Reference proteome</keyword>
<evidence type="ECO:0000313" key="1">
    <source>
        <dbReference type="EMBL" id="MFM9327478.1"/>
    </source>
</evidence>
<sequence length="468" mass="50000">MNLFRRKSVATLLGADDGGHGGGVRLSKSLGAFDLAMLGVGCIIGTGIFVITGVAAAEHAGPALVLSFIIAGIACVFAALCYSEFASTVPAAGSAYTYSYAAFGELLAWILGWDLILEYGVAASAVASGWSGYFQSLLNGFGLHIPHALSSAFDPANGTYFDLPAAAIILLIGFLLTRGVKETARFNTLMVIIKIAVVLLFIVIGVWYVKPSNWTPFMPFGFQGVASGASAIFFAYIGFDSVSTAAEEVRNPQRDMPIGIISSLAICTLLYVVVSLVLTGIVPYTELNVKNPVAFALEYIGQDWAAGLLSLGAIAGITTVLLVLLFGQSRLFYAMSRDGLLPGILSRMNPKTKTPSVNTWMICAAVTLVAGFIPLGRLASLTSIGTLFAFSVVSLGVWVMRHTQPELRRGFRVPWVPVISSLSVLSCGYLMLQLELFTWMAFGVWLIIGLCIYFLYGYRHSALNRTGK</sequence>
<reference evidence="1" key="1">
    <citation type="submission" date="2024-12" db="EMBL/GenBank/DDBJ databases">
        <authorList>
            <person name="Wu N."/>
        </authorList>
    </citation>
    <scope>NUCLEOTIDE SEQUENCE</scope>
    <source>
        <strain evidence="1">P15</strain>
    </source>
</reference>
<comment type="caution">
    <text evidence="1">The sequence shown here is derived from an EMBL/GenBank/DDBJ whole genome shotgun (WGS) entry which is preliminary data.</text>
</comment>
<protein>
    <submittedName>
        <fullName evidence="1">Amino acid permease</fullName>
    </submittedName>
</protein>
<organism evidence="1 2">
    <name type="scientific">Paenibacillus mesotrionivorans</name>
    <dbReference type="NCBI Taxonomy" id="3160968"/>
    <lineage>
        <taxon>Bacteria</taxon>
        <taxon>Bacillati</taxon>
        <taxon>Bacillota</taxon>
        <taxon>Bacilli</taxon>
        <taxon>Bacillales</taxon>
        <taxon>Paenibacillaceae</taxon>
        <taxon>Paenibacillus</taxon>
    </lineage>
</organism>
<accession>A0ACC7NS63</accession>